<proteinExistence type="predicted"/>
<evidence type="ECO:0000313" key="2">
    <source>
        <dbReference type="Proteomes" id="UP000515307"/>
    </source>
</evidence>
<dbReference type="Pfam" id="PF13707">
    <property type="entry name" value="RloB"/>
    <property type="match status" value="1"/>
</dbReference>
<name>A0A7G7BPB4_9ACTN</name>
<dbReference type="InterPro" id="IPR025591">
    <property type="entry name" value="RloB"/>
</dbReference>
<protein>
    <submittedName>
        <fullName evidence="1">RloB domain-containing protein</fullName>
    </submittedName>
</protein>
<reference evidence="2" key="1">
    <citation type="submission" date="2019-10" db="EMBL/GenBank/DDBJ databases">
        <title>Antimicrobial potential of Antarctic Bacteria.</title>
        <authorList>
            <person name="Benaud N."/>
            <person name="Edwards R.J."/>
            <person name="Ferrari B.C."/>
        </authorList>
    </citation>
    <scope>NUCLEOTIDE SEQUENCE [LARGE SCALE GENOMIC DNA]</scope>
    <source>
        <strain evidence="2">NBSH44</strain>
    </source>
</reference>
<dbReference type="EMBL" id="CP045702">
    <property type="protein sequence ID" value="QNE77179.1"/>
    <property type="molecule type" value="Genomic_DNA"/>
</dbReference>
<gene>
    <name evidence="1" type="ORF">F0344_23505</name>
</gene>
<dbReference type="AlphaFoldDB" id="A0A7G7BPB4"/>
<dbReference type="KEGG" id="sfiy:F0344_23505"/>
<organism evidence="1 2">
    <name type="scientific">Streptomyces finlayi</name>
    <dbReference type="NCBI Taxonomy" id="67296"/>
    <lineage>
        <taxon>Bacteria</taxon>
        <taxon>Bacillati</taxon>
        <taxon>Actinomycetota</taxon>
        <taxon>Actinomycetes</taxon>
        <taxon>Kitasatosporales</taxon>
        <taxon>Streptomycetaceae</taxon>
        <taxon>Streptomyces</taxon>
    </lineage>
</organism>
<evidence type="ECO:0000313" key="1">
    <source>
        <dbReference type="EMBL" id="QNE77179.1"/>
    </source>
</evidence>
<sequence length="219" mass="24452">MARTRGKDSLGPASKGQRRNKIVHVFTEGRVTEPQYIEIVRGRAGATGIEVRIANESAPGSQRKPITLVEAAARVMREETRAAKKAKLAQKFWPEVWCLFDRDEHQQISDAFKLAKEAGVQIAFSHPCFEVWRLLHHKPVQGTFGGVCGEAVKQLPFANSAENIKSVLSDQIPKGSFARAKKRAQEMNAQHPAHKAMDLRDPFTDVYEFVEKGLGITTY</sequence>
<dbReference type="RefSeq" id="WP_185300670.1">
    <property type="nucleotide sequence ID" value="NZ_CP045702.1"/>
</dbReference>
<dbReference type="Proteomes" id="UP000515307">
    <property type="component" value="Chromosome"/>
</dbReference>
<keyword evidence="2" id="KW-1185">Reference proteome</keyword>
<accession>A0A7G7BPB4</accession>